<evidence type="ECO:0000313" key="2">
    <source>
        <dbReference type="EMBL" id="QNT59599.1"/>
    </source>
</evidence>
<keyword evidence="1" id="KW-0472">Membrane</keyword>
<name>A0A7H1MD84_9NEIS</name>
<evidence type="ECO:0000256" key="1">
    <source>
        <dbReference type="SAM" id="Phobius"/>
    </source>
</evidence>
<reference evidence="2" key="1">
    <citation type="submission" date="2024-06" db="EMBL/GenBank/DDBJ databases">
        <title>Complete Genome Sequence of mouse commensal type strain Neisseria musculi.</title>
        <authorList>
            <person name="Thapa E."/>
            <person name="Aluvathingal J."/>
            <person name="Nadendla S."/>
            <person name="Mehta A."/>
            <person name="Tettelin H."/>
            <person name="Weyand N.J."/>
        </authorList>
    </citation>
    <scope>NUCLEOTIDE SEQUENCE</scope>
    <source>
        <strain evidence="2">NW831</strain>
    </source>
</reference>
<keyword evidence="3" id="KW-1185">Reference proteome</keyword>
<proteinExistence type="predicted"/>
<feature type="transmembrane region" description="Helical" evidence="1">
    <location>
        <begin position="67"/>
        <end position="88"/>
    </location>
</feature>
<dbReference type="PANTHER" id="PTHR28008:SF1">
    <property type="entry name" value="DOMAIN PROTEIN, PUTATIVE (AFU_ORTHOLOGUE AFUA_3G10980)-RELATED"/>
    <property type="match status" value="1"/>
</dbReference>
<keyword evidence="1" id="KW-0812">Transmembrane</keyword>
<gene>
    <name evidence="2" type="ORF">H7A79_0283</name>
</gene>
<keyword evidence="1" id="KW-1133">Transmembrane helix</keyword>
<dbReference type="NCBIfam" id="NF037970">
    <property type="entry name" value="vanZ_1"/>
    <property type="match status" value="1"/>
</dbReference>
<protein>
    <submittedName>
        <fullName evidence="2">VanZ like family protein</fullName>
    </submittedName>
</protein>
<feature type="transmembrane region" description="Helical" evidence="1">
    <location>
        <begin position="37"/>
        <end position="55"/>
    </location>
</feature>
<feature type="transmembrane region" description="Helical" evidence="1">
    <location>
        <begin position="100"/>
        <end position="117"/>
    </location>
</feature>
<dbReference type="KEGG" id="nmus:H7A79_0283"/>
<dbReference type="Proteomes" id="UP000516412">
    <property type="component" value="Chromosome"/>
</dbReference>
<evidence type="ECO:0000313" key="3">
    <source>
        <dbReference type="Proteomes" id="UP000516412"/>
    </source>
</evidence>
<dbReference type="PANTHER" id="PTHR28008">
    <property type="entry name" value="DOMAIN PROTEIN, PUTATIVE (AFU_ORTHOLOGUE AFUA_3G10980)-RELATED"/>
    <property type="match status" value="1"/>
</dbReference>
<sequence>MQMPNNRFVPLAVMWFAAAVYLLLFREGGSDVPPFAHFDKVAHFALFFAQFWLLAKAFMHDRLAIPYRLLFVSAVLAAAGSETAQALFTRTREGSIADGLADILGAGAALWLAYKVSAAKQAVQKKRLTLIRHTAKPQGRLKKSGCFISAENRRLLLPFPPVFTTPTTAPKSVRRLRKTAAQAAPPRNHWRPRQRLPKGGGFGLPCARFG</sequence>
<feature type="transmembrane region" description="Helical" evidence="1">
    <location>
        <begin position="7"/>
        <end position="25"/>
    </location>
</feature>
<accession>A0A7H1MD84</accession>
<dbReference type="AlphaFoldDB" id="A0A7H1MD84"/>
<dbReference type="EMBL" id="CP060414">
    <property type="protein sequence ID" value="QNT59599.1"/>
    <property type="molecule type" value="Genomic_DNA"/>
</dbReference>
<organism evidence="2 3">
    <name type="scientific">Neisseria musculi</name>
    <dbReference type="NCBI Taxonomy" id="1815583"/>
    <lineage>
        <taxon>Bacteria</taxon>
        <taxon>Pseudomonadati</taxon>
        <taxon>Pseudomonadota</taxon>
        <taxon>Betaproteobacteria</taxon>
        <taxon>Neisseriales</taxon>
        <taxon>Neisseriaceae</taxon>
        <taxon>Neisseria</taxon>
    </lineage>
</organism>